<evidence type="ECO:0000313" key="4">
    <source>
        <dbReference type="WBParaSite" id="L893_g11298.t1"/>
    </source>
</evidence>
<dbReference type="PANTHER" id="PTHR45828:SF42">
    <property type="entry name" value="DEFENSE PROTEIN L(2)34FC"/>
    <property type="match status" value="1"/>
</dbReference>
<dbReference type="PANTHER" id="PTHR45828">
    <property type="entry name" value="CYTOCHROME B561/FERRIC REDUCTASE TRANSMEMBRANE"/>
    <property type="match status" value="1"/>
</dbReference>
<keyword evidence="1" id="KW-0732">Signal</keyword>
<keyword evidence="3" id="KW-1185">Reference proteome</keyword>
<dbReference type="WBParaSite" id="L893_g11298.t1">
    <property type="protein sequence ID" value="L893_g11298.t1"/>
    <property type="gene ID" value="L893_g11298"/>
</dbReference>
<dbReference type="AlphaFoldDB" id="A0A1I7Y0B7"/>
<dbReference type="Proteomes" id="UP000095287">
    <property type="component" value="Unplaced"/>
</dbReference>
<dbReference type="Pfam" id="PF02014">
    <property type="entry name" value="Reeler"/>
    <property type="match status" value="1"/>
</dbReference>
<organism evidence="3 4">
    <name type="scientific">Steinernema glaseri</name>
    <dbReference type="NCBI Taxonomy" id="37863"/>
    <lineage>
        <taxon>Eukaryota</taxon>
        <taxon>Metazoa</taxon>
        <taxon>Ecdysozoa</taxon>
        <taxon>Nematoda</taxon>
        <taxon>Chromadorea</taxon>
        <taxon>Rhabditida</taxon>
        <taxon>Tylenchina</taxon>
        <taxon>Panagrolaimomorpha</taxon>
        <taxon>Strongyloidoidea</taxon>
        <taxon>Steinernematidae</taxon>
        <taxon>Steinernema</taxon>
    </lineage>
</organism>
<name>A0A1I7Y0B7_9BILA</name>
<dbReference type="Gene3D" id="2.60.40.4060">
    <property type="entry name" value="Reeler domain"/>
    <property type="match status" value="1"/>
</dbReference>
<dbReference type="InterPro" id="IPR042307">
    <property type="entry name" value="Reeler_sf"/>
</dbReference>
<dbReference type="GO" id="GO:0016020">
    <property type="term" value="C:membrane"/>
    <property type="evidence" value="ECO:0007669"/>
    <property type="project" value="TreeGrafter"/>
</dbReference>
<feature type="signal peptide" evidence="1">
    <location>
        <begin position="1"/>
        <end position="16"/>
    </location>
</feature>
<feature type="chain" id="PRO_5009311591" evidence="1">
    <location>
        <begin position="17"/>
        <end position="415"/>
    </location>
</feature>
<evidence type="ECO:0000259" key="2">
    <source>
        <dbReference type="PROSITE" id="PS51019"/>
    </source>
</evidence>
<evidence type="ECO:0000313" key="3">
    <source>
        <dbReference type="Proteomes" id="UP000095287"/>
    </source>
</evidence>
<accession>A0A1I7Y0B7</accession>
<reference evidence="4" key="1">
    <citation type="submission" date="2016-11" db="UniProtKB">
        <authorList>
            <consortium name="WormBaseParasite"/>
        </authorList>
    </citation>
    <scope>IDENTIFICATION</scope>
</reference>
<protein>
    <submittedName>
        <fullName evidence="4">Reelin domain-containing protein</fullName>
    </submittedName>
</protein>
<dbReference type="CDD" id="cd08544">
    <property type="entry name" value="Reeler"/>
    <property type="match status" value="1"/>
</dbReference>
<feature type="domain" description="Reelin" evidence="2">
    <location>
        <begin position="8"/>
        <end position="188"/>
    </location>
</feature>
<dbReference type="PROSITE" id="PS51019">
    <property type="entry name" value="REELIN"/>
    <property type="match status" value="1"/>
</dbReference>
<dbReference type="InterPro" id="IPR002861">
    <property type="entry name" value="Reeler_dom"/>
</dbReference>
<dbReference type="InterPro" id="IPR051237">
    <property type="entry name" value="Ferric-chelate_Red/DefProt"/>
</dbReference>
<sequence>MRLFLLSAALLGAVVAWPDGAPCVHAAYESMNPLEAVEHQGGLQLTVPPYTIELEQKCYWKSQPIGIVLKGNTTRDKFKGFVIQPIVYQGARAGRRIGQFLRLDDNGSWQQQCFRLKDSVTHSHQENKKKLRLWWKNDDDDSVFVQFVATVVKAQKIFWVRSVVSEPLPPCRVQRTMTGFVAAHITPPPAVKQFKMDTWRQFNLQASAKRSIEGFAPENVDEGRIQDIQFATRPVPTTPSPLPPPPVVVTRPVPVPVAAGQPVAQPVMQPKIHVVDHDVISQPTPPPTTSIPSVQRQKLTRIIPMPHMISNKPHLLTTPQPILRPEPIVVQQQFVPQQQHFVPQQQQQFIPQQQQFAPQPFQQARTPFQAPRMVARPQVNQCFDMESPANCFMWAQRCGDNAYVQRFCRRACRFC</sequence>
<evidence type="ECO:0000256" key="1">
    <source>
        <dbReference type="SAM" id="SignalP"/>
    </source>
</evidence>
<proteinExistence type="predicted"/>